<feature type="transmembrane region" description="Helical" evidence="1">
    <location>
        <begin position="95"/>
        <end position="117"/>
    </location>
</feature>
<protein>
    <recommendedName>
        <fullName evidence="2">HFX-2341-like N-terminal domain-containing protein</fullName>
    </recommendedName>
</protein>
<dbReference type="Pfam" id="PF19810">
    <property type="entry name" value="HFX_2341_N"/>
    <property type="match status" value="1"/>
</dbReference>
<evidence type="ECO:0000313" key="4">
    <source>
        <dbReference type="Proteomes" id="UP000070657"/>
    </source>
</evidence>
<accession>A0A133UEA7</accession>
<keyword evidence="1" id="KW-1133">Transmembrane helix</keyword>
<evidence type="ECO:0000259" key="2">
    <source>
        <dbReference type="Pfam" id="PF19810"/>
    </source>
</evidence>
<comment type="caution">
    <text evidence="3">The sequence shown here is derived from an EMBL/GenBank/DDBJ whole genome shotgun (WGS) entry which is preliminary data.</text>
</comment>
<keyword evidence="1" id="KW-0812">Transmembrane</keyword>
<sequence>MVEKQRGIHVFAGSYEYDRIVEPLFGDFPVEKIIALRSDTSYPIMTKLTDHFIQKLRDNIPREIETVSLDIYNFDEVFRKTLKILREYSKKDIPIFLNISSAPKLTLVAMISAAYFFKNKGNIEIFYVAPETYLVPEILEELDKLDDSNQSKVIENLKELRDIFRKSGIAVSATNYELIPLFPIEGINELDLSILEILDDFGTINSITALIEKLKQKSQREVKRTSVQYRLKKLRENNLIKTKRVERRMEIEIARLGEIYLKSYTEK</sequence>
<dbReference type="InterPro" id="IPR036390">
    <property type="entry name" value="WH_DNA-bd_sf"/>
</dbReference>
<dbReference type="InterPro" id="IPR046260">
    <property type="entry name" value="HFX_2341-like_N"/>
</dbReference>
<keyword evidence="4" id="KW-1185">Reference proteome</keyword>
<dbReference type="Gene3D" id="1.10.10.10">
    <property type="entry name" value="Winged helix-like DNA-binding domain superfamily/Winged helix DNA-binding domain"/>
    <property type="match status" value="1"/>
</dbReference>
<keyword evidence="1" id="KW-0472">Membrane</keyword>
<gene>
    <name evidence="3" type="ORF">AKJ66_03985</name>
</gene>
<name>A0A133UEA7_9EURY</name>
<organism evidence="3 4">
    <name type="scientific">candidate division MSBL1 archaeon SCGC-AAA259E22</name>
    <dbReference type="NCBI Taxonomy" id="1698265"/>
    <lineage>
        <taxon>Archaea</taxon>
        <taxon>Methanobacteriati</taxon>
        <taxon>Methanobacteriota</taxon>
        <taxon>candidate division MSBL1</taxon>
    </lineage>
</organism>
<evidence type="ECO:0000256" key="1">
    <source>
        <dbReference type="SAM" id="Phobius"/>
    </source>
</evidence>
<dbReference type="SUPFAM" id="SSF46785">
    <property type="entry name" value="Winged helix' DNA-binding domain"/>
    <property type="match status" value="1"/>
</dbReference>
<evidence type="ECO:0000313" key="3">
    <source>
        <dbReference type="EMBL" id="KXA92533.1"/>
    </source>
</evidence>
<dbReference type="Proteomes" id="UP000070657">
    <property type="component" value="Unassembled WGS sequence"/>
</dbReference>
<dbReference type="InterPro" id="IPR036388">
    <property type="entry name" value="WH-like_DNA-bd_sf"/>
</dbReference>
<reference evidence="3 4" key="1">
    <citation type="journal article" date="2016" name="Sci. Rep.">
        <title>Metabolic traits of an uncultured archaeal lineage -MSBL1- from brine pools of the Red Sea.</title>
        <authorList>
            <person name="Mwirichia R."/>
            <person name="Alam I."/>
            <person name="Rashid M."/>
            <person name="Vinu M."/>
            <person name="Ba-Alawi W."/>
            <person name="Anthony Kamau A."/>
            <person name="Kamanda Ngugi D."/>
            <person name="Goker M."/>
            <person name="Klenk H.P."/>
            <person name="Bajic V."/>
            <person name="Stingl U."/>
        </authorList>
    </citation>
    <scope>NUCLEOTIDE SEQUENCE [LARGE SCALE GENOMIC DNA]</scope>
    <source>
        <strain evidence="3">SCGC-AAA259E22</strain>
    </source>
</reference>
<proteinExistence type="predicted"/>
<feature type="domain" description="HFX-2341-like N-terminal" evidence="2">
    <location>
        <begin position="8"/>
        <end position="133"/>
    </location>
</feature>
<dbReference type="EMBL" id="LHXP01000060">
    <property type="protein sequence ID" value="KXA92533.1"/>
    <property type="molecule type" value="Genomic_DNA"/>
</dbReference>
<dbReference type="AlphaFoldDB" id="A0A133UEA7"/>